<feature type="chain" id="PRO_5042164415" evidence="2">
    <location>
        <begin position="28"/>
        <end position="256"/>
    </location>
</feature>
<keyword evidence="2" id="KW-0732">Signal</keyword>
<evidence type="ECO:0000313" key="4">
    <source>
        <dbReference type="Proteomes" id="UP001218218"/>
    </source>
</evidence>
<reference evidence="3" key="1">
    <citation type="submission" date="2023-03" db="EMBL/GenBank/DDBJ databases">
        <title>Massive genome expansion in bonnet fungi (Mycena s.s.) driven by repeated elements and novel gene families across ecological guilds.</title>
        <authorList>
            <consortium name="Lawrence Berkeley National Laboratory"/>
            <person name="Harder C.B."/>
            <person name="Miyauchi S."/>
            <person name="Viragh M."/>
            <person name="Kuo A."/>
            <person name="Thoen E."/>
            <person name="Andreopoulos B."/>
            <person name="Lu D."/>
            <person name="Skrede I."/>
            <person name="Drula E."/>
            <person name="Henrissat B."/>
            <person name="Morin E."/>
            <person name="Kohler A."/>
            <person name="Barry K."/>
            <person name="LaButti K."/>
            <person name="Morin E."/>
            <person name="Salamov A."/>
            <person name="Lipzen A."/>
            <person name="Mereny Z."/>
            <person name="Hegedus B."/>
            <person name="Baldrian P."/>
            <person name="Stursova M."/>
            <person name="Weitz H."/>
            <person name="Taylor A."/>
            <person name="Grigoriev I.V."/>
            <person name="Nagy L.G."/>
            <person name="Martin F."/>
            <person name="Kauserud H."/>
        </authorList>
    </citation>
    <scope>NUCLEOTIDE SEQUENCE</scope>
    <source>
        <strain evidence="3">CBHHK002</strain>
    </source>
</reference>
<feature type="signal peptide" evidence="2">
    <location>
        <begin position="1"/>
        <end position="27"/>
    </location>
</feature>
<name>A0AAD6ZG02_9AGAR</name>
<gene>
    <name evidence="3" type="ORF">DFH08DRAFT_1085985</name>
</gene>
<dbReference type="AlphaFoldDB" id="A0AAD6ZG02"/>
<keyword evidence="4" id="KW-1185">Reference proteome</keyword>
<evidence type="ECO:0000313" key="3">
    <source>
        <dbReference type="EMBL" id="KAJ7321013.1"/>
    </source>
</evidence>
<evidence type="ECO:0000256" key="1">
    <source>
        <dbReference type="SAM" id="MobiDB-lite"/>
    </source>
</evidence>
<dbReference type="Proteomes" id="UP001218218">
    <property type="component" value="Unassembled WGS sequence"/>
</dbReference>
<dbReference type="EMBL" id="JARIHO010000052">
    <property type="protein sequence ID" value="KAJ7321013.1"/>
    <property type="molecule type" value="Genomic_DNA"/>
</dbReference>
<feature type="non-terminal residue" evidence="3">
    <location>
        <position position="1"/>
    </location>
</feature>
<proteinExistence type="predicted"/>
<feature type="region of interest" description="Disordered" evidence="1">
    <location>
        <begin position="177"/>
        <end position="212"/>
    </location>
</feature>
<organism evidence="3 4">
    <name type="scientific">Mycena albidolilacea</name>
    <dbReference type="NCBI Taxonomy" id="1033008"/>
    <lineage>
        <taxon>Eukaryota</taxon>
        <taxon>Fungi</taxon>
        <taxon>Dikarya</taxon>
        <taxon>Basidiomycota</taxon>
        <taxon>Agaricomycotina</taxon>
        <taxon>Agaricomycetes</taxon>
        <taxon>Agaricomycetidae</taxon>
        <taxon>Agaricales</taxon>
        <taxon>Marasmiineae</taxon>
        <taxon>Mycenaceae</taxon>
        <taxon>Mycena</taxon>
    </lineage>
</organism>
<evidence type="ECO:0000256" key="2">
    <source>
        <dbReference type="SAM" id="SignalP"/>
    </source>
</evidence>
<protein>
    <submittedName>
        <fullName evidence="3">Uncharacterized protein</fullName>
    </submittedName>
</protein>
<feature type="region of interest" description="Disordered" evidence="1">
    <location>
        <begin position="35"/>
        <end position="54"/>
    </location>
</feature>
<comment type="caution">
    <text evidence="3">The sequence shown here is derived from an EMBL/GenBank/DDBJ whole genome shotgun (WGS) entry which is preliminary data.</text>
</comment>
<sequence length="256" mass="28517">RRSRPHGLRSCWALPALFLVFLRLLDASNATPAASSSASAASQPPNFRHSAAENTVNRQGTGLIYGGTQDRHSNACPVPACARARQRRCALPGAGAAGLPWFFPDCTRHRGRSVSTPTNTPFTAAQPRIHTRRRPARGCPAWLARIWALRAHYRPRRRHRCARCTVSHPLLCHPSPARRPAITQRPPRSQARSCAPSRPISARCVRQPHPQRARTRLLPAHPQPQPPPAARIFQCFSGQWGVRIGCHGRFRERFLL</sequence>
<accession>A0AAD6ZG02</accession>